<accession>A0A9P5XNB3</accession>
<evidence type="ECO:0000259" key="5">
    <source>
        <dbReference type="PROSITE" id="PS51194"/>
    </source>
</evidence>
<dbReference type="GO" id="GO:0043138">
    <property type="term" value="F:3'-5' DNA helicase activity"/>
    <property type="evidence" value="ECO:0007669"/>
    <property type="project" value="TreeGrafter"/>
</dbReference>
<dbReference type="Proteomes" id="UP000807342">
    <property type="component" value="Unassembled WGS sequence"/>
</dbReference>
<dbReference type="InterPro" id="IPR011545">
    <property type="entry name" value="DEAD/DEAH_box_helicase_dom"/>
</dbReference>
<dbReference type="CDD" id="cd18797">
    <property type="entry name" value="SF2_C_Hrq"/>
    <property type="match status" value="1"/>
</dbReference>
<keyword evidence="2" id="KW-0067">ATP-binding</keyword>
<dbReference type="AlphaFoldDB" id="A0A9P5XNB3"/>
<dbReference type="Pfam" id="PF00270">
    <property type="entry name" value="DEAD"/>
    <property type="match status" value="1"/>
</dbReference>
<dbReference type="GO" id="GO:0036297">
    <property type="term" value="P:interstrand cross-link repair"/>
    <property type="evidence" value="ECO:0007669"/>
    <property type="project" value="TreeGrafter"/>
</dbReference>
<sequence>MAFLPGFQGILPPDPYERHFDFLEALNTVLAFVSSKKQIATTFDATRSSVERLLKRQVQMYCSSSALLPDLVKFSYIPKNDLKVNETDDSPNKRRAKSPDFLIPSSNKPSTEENGHVLVLEFFDNVKGKKSRNVGLSYQQPVSLSPAAVKKLIETRNDVFRQAVNDLIAAVEGDPVQTLREAAQEHIPVDPCAMSTTPKVGKPISVILDANSRPSMDDLIQDLMNQDWYREQIVFRKTVDPRDPQTGEIDSLLSPSVSQALVNARHIKSLYAHQVAAIQALFRGKHVVVSTSTASGKSLIYQVPILKSLEEDPNATTICIYPTKALAQDQKTSLEKMIRNCPGLEDVQVSTYDGDTPQEMRPVIRETASVIFTNFDTIHASILPHEEAWRSFLRNVKLVVVDELHYYSGLLGSHVAFIMRRFRRVCAAIGNHHMRFVSCTATLANPQDHMQKIFGLAEGEIEVVDVDGAPSGKKDYLVWDPPFIDDLKPNLGRRGSLSEATALMRFLMKRGVRVLLFCKIRKICELAMKAMRTDLSNEGRLDVLAKVRPYRGGEYHDDRRRIEHEAFSGELLGIIATNALELGIDIGALDVVIMLGFPMSVASFLQQAGRAGRRARDSLAILVADPFPVDQYYVNHPEELFNHVMEDIIIDVESPVVLEAHLQCAGDEMPICMEDEQYFGPLMHEVCDAKLIKDKDGWYHTHPNFLPYPPRFVSIRGVQQESYVLAVMRNGAPDTILEEVEVSRAMFEVYEGGVFMHQGVAYIVKEVSHDSKMAKVIQADVNYHTSPRDFTNVDAVRTTRIRVIDRHRAFYGVVNIQVKVFGFFKIRNGTILDSVEIDTPPYVSDTMGLWIDVPRPILELLRSKAFHLAGAIHAAQHAFLNQFPLSEDLKTECKAAEKEYRVTESSRKRPARLIFYDSIGKGGGVAAKAFDYAHETLRKAHLAIENCRCQDGCTKCVQSNSCREANQVSSKMGGGIIIKGILGLPIDPETVPHQGEQQFEIPDTIVEAQTVYARGNVEVEAGDRLH</sequence>
<evidence type="ECO:0000256" key="3">
    <source>
        <dbReference type="SAM" id="MobiDB-lite"/>
    </source>
</evidence>
<dbReference type="InterPro" id="IPR055227">
    <property type="entry name" value="HRQ1_WHD"/>
</dbReference>
<dbReference type="CDD" id="cd17923">
    <property type="entry name" value="DEXHc_Hrq1-like"/>
    <property type="match status" value="1"/>
</dbReference>
<protein>
    <submittedName>
        <fullName evidence="6">DEAD/H helicase</fullName>
    </submittedName>
</protein>
<evidence type="ECO:0000313" key="7">
    <source>
        <dbReference type="Proteomes" id="UP000807342"/>
    </source>
</evidence>
<dbReference type="SMART" id="SM00487">
    <property type="entry name" value="DEXDc"/>
    <property type="match status" value="1"/>
</dbReference>
<gene>
    <name evidence="6" type="ORF">P691DRAFT_720979</name>
</gene>
<proteinExistence type="predicted"/>
<dbReference type="EMBL" id="MU151067">
    <property type="protein sequence ID" value="KAF9452846.1"/>
    <property type="molecule type" value="Genomic_DNA"/>
</dbReference>
<dbReference type="GO" id="GO:0006289">
    <property type="term" value="P:nucleotide-excision repair"/>
    <property type="evidence" value="ECO:0007669"/>
    <property type="project" value="TreeGrafter"/>
</dbReference>
<dbReference type="Pfam" id="PF22982">
    <property type="entry name" value="WHD_HRQ1"/>
    <property type="match status" value="1"/>
</dbReference>
<dbReference type="PROSITE" id="PS51194">
    <property type="entry name" value="HELICASE_CTER"/>
    <property type="match status" value="1"/>
</dbReference>
<dbReference type="InterPro" id="IPR014001">
    <property type="entry name" value="Helicase_ATP-bd"/>
</dbReference>
<dbReference type="OrthoDB" id="18781at2759"/>
<dbReference type="InterPro" id="IPR027417">
    <property type="entry name" value="P-loop_NTPase"/>
</dbReference>
<dbReference type="GO" id="GO:0003676">
    <property type="term" value="F:nucleic acid binding"/>
    <property type="evidence" value="ECO:0007669"/>
    <property type="project" value="InterPro"/>
</dbReference>
<evidence type="ECO:0000256" key="1">
    <source>
        <dbReference type="ARBA" id="ARBA00022741"/>
    </source>
</evidence>
<evidence type="ECO:0000256" key="2">
    <source>
        <dbReference type="ARBA" id="ARBA00022840"/>
    </source>
</evidence>
<keyword evidence="6" id="KW-0378">Hydrolase</keyword>
<feature type="region of interest" description="Disordered" evidence="3">
    <location>
        <begin position="83"/>
        <end position="112"/>
    </location>
</feature>
<organism evidence="6 7">
    <name type="scientific">Macrolepiota fuliginosa MF-IS2</name>
    <dbReference type="NCBI Taxonomy" id="1400762"/>
    <lineage>
        <taxon>Eukaryota</taxon>
        <taxon>Fungi</taxon>
        <taxon>Dikarya</taxon>
        <taxon>Basidiomycota</taxon>
        <taxon>Agaricomycotina</taxon>
        <taxon>Agaricomycetes</taxon>
        <taxon>Agaricomycetidae</taxon>
        <taxon>Agaricales</taxon>
        <taxon>Agaricineae</taxon>
        <taxon>Agaricaceae</taxon>
        <taxon>Macrolepiota</taxon>
    </lineage>
</organism>
<feature type="compositionally biased region" description="Basic and acidic residues" evidence="3">
    <location>
        <begin position="83"/>
        <end position="92"/>
    </location>
</feature>
<keyword evidence="7" id="KW-1185">Reference proteome</keyword>
<dbReference type="SMART" id="SM00490">
    <property type="entry name" value="HELICc"/>
    <property type="match status" value="1"/>
</dbReference>
<dbReference type="InterPro" id="IPR001650">
    <property type="entry name" value="Helicase_C-like"/>
</dbReference>
<comment type="caution">
    <text evidence="6">The sequence shown here is derived from an EMBL/GenBank/DDBJ whole genome shotgun (WGS) entry which is preliminary data.</text>
</comment>
<dbReference type="Gene3D" id="3.40.50.300">
    <property type="entry name" value="P-loop containing nucleotide triphosphate hydrolases"/>
    <property type="match status" value="2"/>
</dbReference>
<keyword evidence="6" id="KW-0347">Helicase</keyword>
<feature type="domain" description="Helicase C-terminal" evidence="5">
    <location>
        <begin position="499"/>
        <end position="656"/>
    </location>
</feature>
<dbReference type="Pfam" id="PF09369">
    <property type="entry name" value="MZB"/>
    <property type="match status" value="1"/>
</dbReference>
<evidence type="ECO:0000259" key="4">
    <source>
        <dbReference type="PROSITE" id="PS51192"/>
    </source>
</evidence>
<reference evidence="6" key="1">
    <citation type="submission" date="2020-11" db="EMBL/GenBank/DDBJ databases">
        <authorList>
            <consortium name="DOE Joint Genome Institute"/>
            <person name="Ahrendt S."/>
            <person name="Riley R."/>
            <person name="Andreopoulos W."/>
            <person name="Labutti K."/>
            <person name="Pangilinan J."/>
            <person name="Ruiz-Duenas F.J."/>
            <person name="Barrasa J.M."/>
            <person name="Sanchez-Garcia M."/>
            <person name="Camarero S."/>
            <person name="Miyauchi S."/>
            <person name="Serrano A."/>
            <person name="Linde D."/>
            <person name="Babiker R."/>
            <person name="Drula E."/>
            <person name="Ayuso-Fernandez I."/>
            <person name="Pacheco R."/>
            <person name="Padilla G."/>
            <person name="Ferreira P."/>
            <person name="Barriuso J."/>
            <person name="Kellner H."/>
            <person name="Castanera R."/>
            <person name="Alfaro M."/>
            <person name="Ramirez L."/>
            <person name="Pisabarro A.G."/>
            <person name="Kuo A."/>
            <person name="Tritt A."/>
            <person name="Lipzen A."/>
            <person name="He G."/>
            <person name="Yan M."/>
            <person name="Ng V."/>
            <person name="Cullen D."/>
            <person name="Martin F."/>
            <person name="Rosso M.-N."/>
            <person name="Henrissat B."/>
            <person name="Hibbett D."/>
            <person name="Martinez A.T."/>
            <person name="Grigoriev I.V."/>
        </authorList>
    </citation>
    <scope>NUCLEOTIDE SEQUENCE</scope>
    <source>
        <strain evidence="6">MF-IS2</strain>
    </source>
</reference>
<dbReference type="InterPro" id="IPR018973">
    <property type="entry name" value="MZB"/>
</dbReference>
<dbReference type="PANTHER" id="PTHR47957">
    <property type="entry name" value="ATP-DEPENDENT HELICASE HRQ1"/>
    <property type="match status" value="1"/>
</dbReference>
<feature type="domain" description="Helicase ATP-binding" evidence="4">
    <location>
        <begin position="278"/>
        <end position="461"/>
    </location>
</feature>
<name>A0A9P5XNB3_9AGAR</name>
<dbReference type="GO" id="GO:0005634">
    <property type="term" value="C:nucleus"/>
    <property type="evidence" value="ECO:0007669"/>
    <property type="project" value="TreeGrafter"/>
</dbReference>
<dbReference type="PANTHER" id="PTHR47957:SF3">
    <property type="entry name" value="ATP-DEPENDENT HELICASE HRQ1"/>
    <property type="match status" value="1"/>
</dbReference>
<dbReference type="SUPFAM" id="SSF52540">
    <property type="entry name" value="P-loop containing nucleoside triphosphate hydrolases"/>
    <property type="match status" value="1"/>
</dbReference>
<dbReference type="PROSITE" id="PS51192">
    <property type="entry name" value="HELICASE_ATP_BIND_1"/>
    <property type="match status" value="1"/>
</dbReference>
<keyword evidence="1" id="KW-0547">Nucleotide-binding</keyword>
<dbReference type="GO" id="GO:0005524">
    <property type="term" value="F:ATP binding"/>
    <property type="evidence" value="ECO:0007669"/>
    <property type="project" value="UniProtKB-KW"/>
</dbReference>
<dbReference type="Pfam" id="PF00271">
    <property type="entry name" value="Helicase_C"/>
    <property type="match status" value="1"/>
</dbReference>
<evidence type="ECO:0000313" key="6">
    <source>
        <dbReference type="EMBL" id="KAF9452846.1"/>
    </source>
</evidence>